<dbReference type="AlphaFoldDB" id="A0A2T0MCZ4"/>
<dbReference type="Proteomes" id="UP000237640">
    <property type="component" value="Unassembled WGS sequence"/>
</dbReference>
<dbReference type="InterPro" id="IPR029058">
    <property type="entry name" value="AB_hydrolase_fold"/>
</dbReference>
<name>A0A2T0MCZ4_9FLAO</name>
<protein>
    <submittedName>
        <fullName evidence="2">Dienelactone hydrolase</fullName>
    </submittedName>
</protein>
<dbReference type="EMBL" id="PVYX01000002">
    <property type="protein sequence ID" value="PRX55354.1"/>
    <property type="molecule type" value="Genomic_DNA"/>
</dbReference>
<sequence length="292" mass="33024">MKRLKLFFWVATALFSCSVTSQSSQLKEIGSRGRYTTIGPFAEFETSHETVEIWVPDNVERPPVIVYAHGGAGFREDDRARVELFRRNGFATISFDAYEMNGLDWNFVTRRVTNTGKQNLIWGVFKGAVAYAHSSDEWDNKNIFFYGASNGGRIVLYAGSALENDNVRGIISEAPAATGYDLGDYNIPTIIPFGELDTWAGKSETDYVWRRTYPSSPISIEDWMQSLKEKERPIDYIFYENAGHLMFEGPLEKVTVKRGDAISFTAYQGADKKALEKYEADVVSFVKNNMVQ</sequence>
<keyword evidence="1" id="KW-0732">Signal</keyword>
<evidence type="ECO:0000313" key="3">
    <source>
        <dbReference type="Proteomes" id="UP000237640"/>
    </source>
</evidence>
<evidence type="ECO:0000313" key="2">
    <source>
        <dbReference type="EMBL" id="PRX55354.1"/>
    </source>
</evidence>
<dbReference type="PROSITE" id="PS51257">
    <property type="entry name" value="PROKAR_LIPOPROTEIN"/>
    <property type="match status" value="1"/>
</dbReference>
<evidence type="ECO:0000256" key="1">
    <source>
        <dbReference type="SAM" id="SignalP"/>
    </source>
</evidence>
<keyword evidence="2" id="KW-0378">Hydrolase</keyword>
<dbReference type="OrthoDB" id="9808543at2"/>
<proteinExistence type="predicted"/>
<dbReference type="GO" id="GO:0016787">
    <property type="term" value="F:hydrolase activity"/>
    <property type="evidence" value="ECO:0007669"/>
    <property type="project" value="UniProtKB-KW"/>
</dbReference>
<dbReference type="SUPFAM" id="SSF53474">
    <property type="entry name" value="alpha/beta-Hydrolases"/>
    <property type="match status" value="1"/>
</dbReference>
<keyword evidence="3" id="KW-1185">Reference proteome</keyword>
<comment type="caution">
    <text evidence="2">The sequence shown here is derived from an EMBL/GenBank/DDBJ whole genome shotgun (WGS) entry which is preliminary data.</text>
</comment>
<reference evidence="2 3" key="1">
    <citation type="submission" date="2018-03" db="EMBL/GenBank/DDBJ databases">
        <title>Genomic Encyclopedia of Archaeal and Bacterial Type Strains, Phase II (KMG-II): from individual species to whole genera.</title>
        <authorList>
            <person name="Goeker M."/>
        </authorList>
    </citation>
    <scope>NUCLEOTIDE SEQUENCE [LARGE SCALE GENOMIC DNA]</scope>
    <source>
        <strain evidence="2 3">DSM 25027</strain>
    </source>
</reference>
<feature type="chain" id="PRO_5015671897" evidence="1">
    <location>
        <begin position="22"/>
        <end position="292"/>
    </location>
</feature>
<dbReference type="Gene3D" id="3.40.50.1820">
    <property type="entry name" value="alpha/beta hydrolase"/>
    <property type="match status" value="1"/>
</dbReference>
<feature type="signal peptide" evidence="1">
    <location>
        <begin position="1"/>
        <end position="21"/>
    </location>
</feature>
<gene>
    <name evidence="2" type="ORF">CLV81_3763</name>
</gene>
<organism evidence="2 3">
    <name type="scientific">Flagellimonas meridianipacifica</name>
    <dbReference type="NCBI Taxonomy" id="1080225"/>
    <lineage>
        <taxon>Bacteria</taxon>
        <taxon>Pseudomonadati</taxon>
        <taxon>Bacteroidota</taxon>
        <taxon>Flavobacteriia</taxon>
        <taxon>Flavobacteriales</taxon>
        <taxon>Flavobacteriaceae</taxon>
        <taxon>Flagellimonas</taxon>
    </lineage>
</organism>
<accession>A0A2T0MCZ4</accession>
<dbReference type="RefSeq" id="WP_106147146.1">
    <property type="nucleotide sequence ID" value="NZ_PVYX01000002.1"/>
</dbReference>